<evidence type="ECO:0000313" key="3">
    <source>
        <dbReference type="Proteomes" id="UP000295706"/>
    </source>
</evidence>
<dbReference type="GO" id="GO:0008703">
    <property type="term" value="F:5-amino-6-(5-phosphoribosylamino)uracil reductase activity"/>
    <property type="evidence" value="ECO:0007669"/>
    <property type="project" value="InterPro"/>
</dbReference>
<dbReference type="InterPro" id="IPR024072">
    <property type="entry name" value="DHFR-like_dom_sf"/>
</dbReference>
<comment type="caution">
    <text evidence="2">The sequence shown here is derived from an EMBL/GenBank/DDBJ whole genome shotgun (WGS) entry which is preliminary data.</text>
</comment>
<protein>
    <submittedName>
        <fullName evidence="2">Dihydrofolate reductase</fullName>
    </submittedName>
</protein>
<evidence type="ECO:0000259" key="1">
    <source>
        <dbReference type="Pfam" id="PF01872"/>
    </source>
</evidence>
<dbReference type="AlphaFoldDB" id="A0A4R4K626"/>
<name>A0A4R4K626_9BACT</name>
<reference evidence="2 3" key="1">
    <citation type="submission" date="2019-02" db="EMBL/GenBank/DDBJ databases">
        <title>Arundinibacter roseus gen. nov., sp. nov., a new member of the family Cytophagaceae.</title>
        <authorList>
            <person name="Szuroczki S."/>
            <person name="Khayer B."/>
            <person name="Sproer C."/>
            <person name="Toumi M."/>
            <person name="Szabo A."/>
            <person name="Felfoldi T."/>
            <person name="Schumann P."/>
            <person name="Toth E."/>
        </authorList>
    </citation>
    <scope>NUCLEOTIDE SEQUENCE [LARGE SCALE GENOMIC DNA]</scope>
    <source>
        <strain evidence="2 3">DMA-k-7a</strain>
    </source>
</reference>
<proteinExistence type="predicted"/>
<dbReference type="PANTHER" id="PTHR38011:SF11">
    <property type="entry name" value="2,5-DIAMINO-6-RIBOSYLAMINO-4(3H)-PYRIMIDINONE 5'-PHOSPHATE REDUCTASE"/>
    <property type="match status" value="1"/>
</dbReference>
<dbReference type="OrthoDB" id="195113at2"/>
<dbReference type="RefSeq" id="WP_132120165.1">
    <property type="nucleotide sequence ID" value="NZ_SMJU01000011.1"/>
</dbReference>
<organism evidence="2 3">
    <name type="scientific">Arundinibacter roseus</name>
    <dbReference type="NCBI Taxonomy" id="2070510"/>
    <lineage>
        <taxon>Bacteria</taxon>
        <taxon>Pseudomonadati</taxon>
        <taxon>Bacteroidota</taxon>
        <taxon>Cytophagia</taxon>
        <taxon>Cytophagales</taxon>
        <taxon>Spirosomataceae</taxon>
        <taxon>Arundinibacter</taxon>
    </lineage>
</organism>
<dbReference type="Pfam" id="PF01872">
    <property type="entry name" value="RibD_C"/>
    <property type="match status" value="1"/>
</dbReference>
<dbReference type="InterPro" id="IPR002734">
    <property type="entry name" value="RibDG_C"/>
</dbReference>
<keyword evidence="3" id="KW-1185">Reference proteome</keyword>
<dbReference type="GO" id="GO:0009231">
    <property type="term" value="P:riboflavin biosynthetic process"/>
    <property type="evidence" value="ECO:0007669"/>
    <property type="project" value="InterPro"/>
</dbReference>
<dbReference type="EMBL" id="SMJU01000011">
    <property type="protein sequence ID" value="TDB62793.1"/>
    <property type="molecule type" value="Genomic_DNA"/>
</dbReference>
<evidence type="ECO:0000313" key="2">
    <source>
        <dbReference type="EMBL" id="TDB62793.1"/>
    </source>
</evidence>
<dbReference type="SUPFAM" id="SSF53597">
    <property type="entry name" value="Dihydrofolate reductase-like"/>
    <property type="match status" value="1"/>
</dbReference>
<accession>A0A4R4K626</accession>
<feature type="domain" description="Bacterial bifunctional deaminase-reductase C-terminal" evidence="1">
    <location>
        <begin position="2"/>
        <end position="173"/>
    </location>
</feature>
<dbReference type="PANTHER" id="PTHR38011">
    <property type="entry name" value="DIHYDROFOLATE REDUCTASE FAMILY PROTEIN (AFU_ORTHOLOGUE AFUA_8G06820)"/>
    <property type="match status" value="1"/>
</dbReference>
<sequence length="192" mass="21789">MRKVISFMHITLDGYVSGPNGELNWAKVDQELFGYVGNRIKNGDTALYGRTTYQMMEGYWPTAGDKPNATKHDIEHSKWYNNVHKIVLSKTLHGTDKPNTTIISDNIVDQINEIKKHKGEEILLFGSPTATHSLIQLNLIDGFWLFVNPIILGRGVSLYNDINVKINLKLLPTTRQFSNGVTELNYEVDRTI</sequence>
<gene>
    <name evidence="2" type="ORF">EZE20_17835</name>
</gene>
<dbReference type="InterPro" id="IPR050765">
    <property type="entry name" value="Riboflavin_Biosynth_HTPR"/>
</dbReference>
<dbReference type="Gene3D" id="3.40.430.10">
    <property type="entry name" value="Dihydrofolate Reductase, subunit A"/>
    <property type="match status" value="1"/>
</dbReference>
<dbReference type="Proteomes" id="UP000295706">
    <property type="component" value="Unassembled WGS sequence"/>
</dbReference>